<dbReference type="Gene3D" id="3.40.30.10">
    <property type="entry name" value="Glutaredoxin"/>
    <property type="match status" value="1"/>
</dbReference>
<evidence type="ECO:0000313" key="3">
    <source>
        <dbReference type="EMBL" id="GAA4856375.1"/>
    </source>
</evidence>
<dbReference type="PROSITE" id="PS50405">
    <property type="entry name" value="GST_CTER"/>
    <property type="match status" value="1"/>
</dbReference>
<dbReference type="InterPro" id="IPR040079">
    <property type="entry name" value="Glutathione_S-Trfase"/>
</dbReference>
<dbReference type="SUPFAM" id="SSF52833">
    <property type="entry name" value="Thioredoxin-like"/>
    <property type="match status" value="1"/>
</dbReference>
<dbReference type="PANTHER" id="PTHR42673">
    <property type="entry name" value="MALEYLACETOACETATE ISOMERASE"/>
    <property type="match status" value="1"/>
</dbReference>
<dbReference type="InterPro" id="IPR010987">
    <property type="entry name" value="Glutathione-S-Trfase_C-like"/>
</dbReference>
<dbReference type="InterPro" id="IPR036282">
    <property type="entry name" value="Glutathione-S-Trfase_C_sf"/>
</dbReference>
<dbReference type="CDD" id="cd00570">
    <property type="entry name" value="GST_N_family"/>
    <property type="match status" value="1"/>
</dbReference>
<dbReference type="EMBL" id="BAABJY010000001">
    <property type="protein sequence ID" value="GAA4856375.1"/>
    <property type="molecule type" value="Genomic_DNA"/>
</dbReference>
<protein>
    <submittedName>
        <fullName evidence="3">Glutathione S-transferase family protein</fullName>
    </submittedName>
</protein>
<organism evidence="3 4">
    <name type="scientific">Luteimonas vadosa</name>
    <dbReference type="NCBI Taxonomy" id="1165507"/>
    <lineage>
        <taxon>Bacteria</taxon>
        <taxon>Pseudomonadati</taxon>
        <taxon>Pseudomonadota</taxon>
        <taxon>Gammaproteobacteria</taxon>
        <taxon>Lysobacterales</taxon>
        <taxon>Lysobacteraceae</taxon>
        <taxon>Luteimonas</taxon>
    </lineage>
</organism>
<name>A0ABP9DU07_9GAMM</name>
<dbReference type="Proteomes" id="UP001501323">
    <property type="component" value="Unassembled WGS sequence"/>
</dbReference>
<comment type="caution">
    <text evidence="3">The sequence shown here is derived from an EMBL/GenBank/DDBJ whole genome shotgun (WGS) entry which is preliminary data.</text>
</comment>
<accession>A0ABP9DU07</accession>
<dbReference type="Gene3D" id="1.20.1050.10">
    <property type="match status" value="1"/>
</dbReference>
<dbReference type="Pfam" id="PF00043">
    <property type="entry name" value="GST_C"/>
    <property type="match status" value="1"/>
</dbReference>
<feature type="domain" description="GST N-terminal" evidence="1">
    <location>
        <begin position="1"/>
        <end position="78"/>
    </location>
</feature>
<dbReference type="InterPro" id="IPR004045">
    <property type="entry name" value="Glutathione_S-Trfase_N"/>
</dbReference>
<dbReference type="RefSeq" id="WP_345293917.1">
    <property type="nucleotide sequence ID" value="NZ_BAABJY010000001.1"/>
</dbReference>
<gene>
    <name evidence="3" type="ORF">GCM10023332_05050</name>
</gene>
<feature type="domain" description="GST C-terminal" evidence="2">
    <location>
        <begin position="86"/>
        <end position="209"/>
    </location>
</feature>
<keyword evidence="4" id="KW-1185">Reference proteome</keyword>
<dbReference type="InterPro" id="IPR036249">
    <property type="entry name" value="Thioredoxin-like_sf"/>
</dbReference>
<dbReference type="SUPFAM" id="SSF47616">
    <property type="entry name" value="GST C-terminal domain-like"/>
    <property type="match status" value="1"/>
</dbReference>
<dbReference type="PANTHER" id="PTHR42673:SF21">
    <property type="entry name" value="GLUTATHIONE S-TRANSFERASE YFCF"/>
    <property type="match status" value="1"/>
</dbReference>
<reference evidence="4" key="1">
    <citation type="journal article" date="2019" name="Int. J. Syst. Evol. Microbiol.">
        <title>The Global Catalogue of Microorganisms (GCM) 10K type strain sequencing project: providing services to taxonomists for standard genome sequencing and annotation.</title>
        <authorList>
            <consortium name="The Broad Institute Genomics Platform"/>
            <consortium name="The Broad Institute Genome Sequencing Center for Infectious Disease"/>
            <person name="Wu L."/>
            <person name="Ma J."/>
        </authorList>
    </citation>
    <scope>NUCLEOTIDE SEQUENCE [LARGE SCALE GENOMIC DNA]</scope>
    <source>
        <strain evidence="4">JCM 18392</strain>
    </source>
</reference>
<proteinExistence type="predicted"/>
<evidence type="ECO:0000259" key="2">
    <source>
        <dbReference type="PROSITE" id="PS50405"/>
    </source>
</evidence>
<evidence type="ECO:0000259" key="1">
    <source>
        <dbReference type="PROSITE" id="PS50404"/>
    </source>
</evidence>
<sequence>MILIGLYDSPFTRRVAIALALRGIGFEHRAWSVGADFDRIREYSPLGRVPVLVLDDGTALVESSSILDWIEHETEGEPLLPPGGPRRREALRLIGLASGAADRGVAMTLERIFHRPEARSEAFLARGKIQVEGALQALDAACAERAGQWLAGDAMGLADITVACYATYLQDSAPAELARWPALAAHVEKCEALDVFRRHHAPFFIPKPSGAEGTHP</sequence>
<dbReference type="PROSITE" id="PS50404">
    <property type="entry name" value="GST_NTER"/>
    <property type="match status" value="1"/>
</dbReference>
<dbReference type="SFLD" id="SFLDS00019">
    <property type="entry name" value="Glutathione_Transferase_(cytos"/>
    <property type="match status" value="1"/>
</dbReference>
<dbReference type="Pfam" id="PF13417">
    <property type="entry name" value="GST_N_3"/>
    <property type="match status" value="1"/>
</dbReference>
<dbReference type="InterPro" id="IPR004046">
    <property type="entry name" value="GST_C"/>
</dbReference>
<evidence type="ECO:0000313" key="4">
    <source>
        <dbReference type="Proteomes" id="UP001501323"/>
    </source>
</evidence>